<proteinExistence type="inferred from homology"/>
<dbReference type="InterPro" id="IPR001753">
    <property type="entry name" value="Enoyl-CoA_hydra/iso"/>
</dbReference>
<dbReference type="OrthoDB" id="448450at2759"/>
<dbReference type="SUPFAM" id="SSF52096">
    <property type="entry name" value="ClpP/crotonase"/>
    <property type="match status" value="1"/>
</dbReference>
<evidence type="ECO:0000256" key="7">
    <source>
        <dbReference type="ARBA" id="ARBA00038883"/>
    </source>
</evidence>
<reference evidence="14" key="1">
    <citation type="submission" date="2020-05" db="UniProtKB">
        <authorList>
            <consortium name="EnsemblMetazoa"/>
        </authorList>
    </citation>
    <scope>IDENTIFICATION</scope>
    <source>
        <strain evidence="14">BB02</strain>
    </source>
</reference>
<name>A0A2C9JHF2_BIOGL</name>
<evidence type="ECO:0000256" key="4">
    <source>
        <dbReference type="ARBA" id="ARBA00023239"/>
    </source>
</evidence>
<evidence type="ECO:0000313" key="15">
    <source>
        <dbReference type="Proteomes" id="UP000076420"/>
    </source>
</evidence>
<evidence type="ECO:0000256" key="2">
    <source>
        <dbReference type="ARBA" id="ARBA00005254"/>
    </source>
</evidence>
<dbReference type="InterPro" id="IPR029045">
    <property type="entry name" value="ClpP/crotonase-like_dom_sf"/>
</dbReference>
<evidence type="ECO:0000256" key="5">
    <source>
        <dbReference type="ARBA" id="ARBA00036343"/>
    </source>
</evidence>
<dbReference type="VEuPathDB" id="VectorBase:BGLAX_045916"/>
<dbReference type="KEGG" id="bgt:106062219"/>
<comment type="subcellular location">
    <subcellularLocation>
        <location evidence="1">Cytoplasm</location>
        <location evidence="1">Cytosol</location>
    </subcellularLocation>
</comment>
<evidence type="ECO:0000256" key="10">
    <source>
        <dbReference type="ARBA" id="ARBA00042182"/>
    </source>
</evidence>
<comment type="catalytic activity">
    <reaction evidence="6">
        <text>(2R)-ethylmalonyl-CoA + H(+) = butanoyl-CoA + CO2</text>
        <dbReference type="Rhea" id="RHEA:59540"/>
        <dbReference type="ChEBI" id="CHEBI:15378"/>
        <dbReference type="ChEBI" id="CHEBI:16526"/>
        <dbReference type="ChEBI" id="CHEBI:57371"/>
        <dbReference type="ChEBI" id="CHEBI:85316"/>
        <dbReference type="EC" id="4.1.1.94"/>
    </reaction>
    <physiologicalReaction direction="left-to-right" evidence="6">
        <dbReference type="Rhea" id="RHEA:59541"/>
    </physiologicalReaction>
</comment>
<comment type="catalytic activity">
    <reaction evidence="5">
        <text>(2S)-ethylmalonyl-CoA + H(+) = butanoyl-CoA + CO2</text>
        <dbReference type="Rhea" id="RHEA:32131"/>
        <dbReference type="ChEBI" id="CHEBI:15378"/>
        <dbReference type="ChEBI" id="CHEBI:16526"/>
        <dbReference type="ChEBI" id="CHEBI:57371"/>
        <dbReference type="ChEBI" id="CHEBI:60909"/>
        <dbReference type="EC" id="4.1.1.94"/>
    </reaction>
    <physiologicalReaction direction="left-to-right" evidence="5">
        <dbReference type="Rhea" id="RHEA:32132"/>
    </physiologicalReaction>
</comment>
<dbReference type="EC" id="4.1.1.94" evidence="7"/>
<keyword evidence="3" id="KW-0963">Cytoplasm</keyword>
<dbReference type="Gene3D" id="3.90.226.10">
    <property type="entry name" value="2-enoyl-CoA Hydratase, Chain A, domain 1"/>
    <property type="match status" value="1"/>
</dbReference>
<dbReference type="AlphaFoldDB" id="A0A2C9JHF2"/>
<dbReference type="PROSITE" id="PS00166">
    <property type="entry name" value="ENOYL_COA_HYDRATASE"/>
    <property type="match status" value="1"/>
</dbReference>
<dbReference type="PANTHER" id="PTHR11941:SF27">
    <property type="entry name" value="ETHYLMALONYL-COA DECARBOXYLASE"/>
    <property type="match status" value="1"/>
</dbReference>
<dbReference type="EnsemblMetazoa" id="BGLB002558-RB">
    <property type="protein sequence ID" value="BGLB002558-PB"/>
    <property type="gene ID" value="BGLB002558"/>
</dbReference>
<evidence type="ECO:0000256" key="9">
    <source>
        <dbReference type="ARBA" id="ARBA00042052"/>
    </source>
</evidence>
<dbReference type="InterPro" id="IPR018376">
    <property type="entry name" value="Enoyl-CoA_hyd/isom_CS"/>
</dbReference>
<dbReference type="Proteomes" id="UP000076420">
    <property type="component" value="Unassembled WGS sequence"/>
</dbReference>
<sequence length="326" mass="35606">MSSSSNQENINKPEGKSILNVVLVFLIKMITWILKGVSRCTPHKVTSRLLSTFHQPDLKAIAKELENFPGGSIDLTKDNETGIAVMVINNPDKRNSLSGKMMVEMSEKVDQLEQWAQGKGLILMGKDGSFCSGGDLAFVKKALHYGAEMAAFQHHTLTRLHNLPLISVALLQGHTLGGGAELSTACDFRVMSTSGKIGFVQVKMGITTGWGATTRLVSLLGRKKALQFLSSAKIMSAQEAHQEGLVDHILQNSLSHNEELEACKQWLGLNYCNFDSNLLQAVKALVVHCDSSKDTSKSLKYERDVFAQFWGGPAQKAALAAKIKHN</sequence>
<comment type="similarity">
    <text evidence="2 13">Belongs to the enoyl-CoA hydratase/isomerase family.</text>
</comment>
<comment type="function">
    <text evidence="12">Decarboxylates ethylmalonyl-CoA, a potentially toxic metabolite, to form butyryl-CoA, suggesting it might be involved in metabolite proofreading. Acts preferentially on (S)-ethylmalonyl-CoA but also has some activity on the (R)-isomer. Also has methylmalonyl-CoA decarboxylase activity at lower level.</text>
</comment>
<dbReference type="STRING" id="6526.A0A2C9JHF2"/>
<organism evidence="14 15">
    <name type="scientific">Biomphalaria glabrata</name>
    <name type="common">Bloodfluke planorb</name>
    <name type="synonym">Freshwater snail</name>
    <dbReference type="NCBI Taxonomy" id="6526"/>
    <lineage>
        <taxon>Eukaryota</taxon>
        <taxon>Metazoa</taxon>
        <taxon>Spiralia</taxon>
        <taxon>Lophotrochozoa</taxon>
        <taxon>Mollusca</taxon>
        <taxon>Gastropoda</taxon>
        <taxon>Heterobranchia</taxon>
        <taxon>Euthyneura</taxon>
        <taxon>Panpulmonata</taxon>
        <taxon>Hygrophila</taxon>
        <taxon>Lymnaeoidea</taxon>
        <taxon>Planorbidae</taxon>
        <taxon>Biomphalaria</taxon>
    </lineage>
</organism>
<dbReference type="GO" id="GO:0006635">
    <property type="term" value="P:fatty acid beta-oxidation"/>
    <property type="evidence" value="ECO:0007669"/>
    <property type="project" value="TreeGrafter"/>
</dbReference>
<evidence type="ECO:0000256" key="3">
    <source>
        <dbReference type="ARBA" id="ARBA00022490"/>
    </source>
</evidence>
<accession>A0A2C9JHF2</accession>
<evidence type="ECO:0000256" key="12">
    <source>
        <dbReference type="ARBA" id="ARBA00056546"/>
    </source>
</evidence>
<dbReference type="CDD" id="cd06558">
    <property type="entry name" value="crotonase-like"/>
    <property type="match status" value="1"/>
</dbReference>
<evidence type="ECO:0000256" key="6">
    <source>
        <dbReference type="ARBA" id="ARBA00036541"/>
    </source>
</evidence>
<evidence type="ECO:0000256" key="11">
    <source>
        <dbReference type="ARBA" id="ARBA00047446"/>
    </source>
</evidence>
<evidence type="ECO:0000313" key="14">
    <source>
        <dbReference type="EnsemblMetazoa" id="BGLB002558-PB"/>
    </source>
</evidence>
<comment type="catalytic activity">
    <reaction evidence="11">
        <text>(S)-methylmalonyl-CoA + H(+) = propanoyl-CoA + CO2</text>
        <dbReference type="Rhea" id="RHEA:61340"/>
        <dbReference type="ChEBI" id="CHEBI:15378"/>
        <dbReference type="ChEBI" id="CHEBI:16526"/>
        <dbReference type="ChEBI" id="CHEBI:57327"/>
        <dbReference type="ChEBI" id="CHEBI:57392"/>
        <dbReference type="EC" id="4.1.1.94"/>
    </reaction>
    <physiologicalReaction direction="left-to-right" evidence="11">
        <dbReference type="Rhea" id="RHEA:61341"/>
    </physiologicalReaction>
</comment>
<gene>
    <name evidence="14" type="primary">106062219</name>
</gene>
<dbReference type="VEuPathDB" id="VectorBase:BGLB002558"/>
<dbReference type="PANTHER" id="PTHR11941">
    <property type="entry name" value="ENOYL-COA HYDRATASE-RELATED"/>
    <property type="match status" value="1"/>
</dbReference>
<dbReference type="GO" id="GO:0004492">
    <property type="term" value="F:methyl/ethyl malonyl-CoA decarboxylase activity"/>
    <property type="evidence" value="ECO:0007669"/>
    <property type="project" value="UniProtKB-EC"/>
</dbReference>
<evidence type="ECO:0000256" key="13">
    <source>
        <dbReference type="RuleBase" id="RU003707"/>
    </source>
</evidence>
<keyword evidence="4" id="KW-0456">Lyase</keyword>
<dbReference type="Pfam" id="PF00378">
    <property type="entry name" value="ECH_1"/>
    <property type="match status" value="1"/>
</dbReference>
<dbReference type="GO" id="GO:0005829">
    <property type="term" value="C:cytosol"/>
    <property type="evidence" value="ECO:0007669"/>
    <property type="project" value="UniProtKB-SubCell"/>
</dbReference>
<evidence type="ECO:0000256" key="8">
    <source>
        <dbReference type="ARBA" id="ARBA00039903"/>
    </source>
</evidence>
<protein>
    <recommendedName>
        <fullName evidence="8">Ethylmalonyl-CoA decarboxylase</fullName>
        <ecNumber evidence="7">4.1.1.94</ecNumber>
    </recommendedName>
    <alternativeName>
        <fullName evidence="10">Enoyl-CoA hydratase domain-containing protein 1</fullName>
    </alternativeName>
    <alternativeName>
        <fullName evidence="9">Methylmalonyl-CoA decarboxylase</fullName>
    </alternativeName>
</protein>
<evidence type="ECO:0000256" key="1">
    <source>
        <dbReference type="ARBA" id="ARBA00004514"/>
    </source>
</evidence>